<proteinExistence type="predicted"/>
<evidence type="ECO:0000313" key="1">
    <source>
        <dbReference type="EMBL" id="EJD32907.1"/>
    </source>
</evidence>
<name>J0D2P6_AURST</name>
<dbReference type="Proteomes" id="UP000006514">
    <property type="component" value="Unassembled WGS sequence"/>
</dbReference>
<keyword evidence="2" id="KW-1185">Reference proteome</keyword>
<dbReference type="AlphaFoldDB" id="J0D2P6"/>
<dbReference type="InParanoid" id="J0D2P6"/>
<reference evidence="2" key="1">
    <citation type="journal article" date="2012" name="Science">
        <title>The Paleozoic origin of enzymatic lignin decomposition reconstructed from 31 fungal genomes.</title>
        <authorList>
            <person name="Floudas D."/>
            <person name="Binder M."/>
            <person name="Riley R."/>
            <person name="Barry K."/>
            <person name="Blanchette R.A."/>
            <person name="Henrissat B."/>
            <person name="Martinez A.T."/>
            <person name="Otillar R."/>
            <person name="Spatafora J.W."/>
            <person name="Yadav J.S."/>
            <person name="Aerts A."/>
            <person name="Benoit I."/>
            <person name="Boyd A."/>
            <person name="Carlson A."/>
            <person name="Copeland A."/>
            <person name="Coutinho P.M."/>
            <person name="de Vries R.P."/>
            <person name="Ferreira P."/>
            <person name="Findley K."/>
            <person name="Foster B."/>
            <person name="Gaskell J."/>
            <person name="Glotzer D."/>
            <person name="Gorecki P."/>
            <person name="Heitman J."/>
            <person name="Hesse C."/>
            <person name="Hori C."/>
            <person name="Igarashi K."/>
            <person name="Jurgens J.A."/>
            <person name="Kallen N."/>
            <person name="Kersten P."/>
            <person name="Kohler A."/>
            <person name="Kuees U."/>
            <person name="Kumar T.K.A."/>
            <person name="Kuo A."/>
            <person name="LaButti K."/>
            <person name="Larrondo L.F."/>
            <person name="Lindquist E."/>
            <person name="Ling A."/>
            <person name="Lombard V."/>
            <person name="Lucas S."/>
            <person name="Lundell T."/>
            <person name="Martin R."/>
            <person name="McLaughlin D.J."/>
            <person name="Morgenstern I."/>
            <person name="Morin E."/>
            <person name="Murat C."/>
            <person name="Nagy L.G."/>
            <person name="Nolan M."/>
            <person name="Ohm R.A."/>
            <person name="Patyshakuliyeva A."/>
            <person name="Rokas A."/>
            <person name="Ruiz-Duenas F.J."/>
            <person name="Sabat G."/>
            <person name="Salamov A."/>
            <person name="Samejima M."/>
            <person name="Schmutz J."/>
            <person name="Slot J.C."/>
            <person name="St John F."/>
            <person name="Stenlid J."/>
            <person name="Sun H."/>
            <person name="Sun S."/>
            <person name="Syed K."/>
            <person name="Tsang A."/>
            <person name="Wiebenga A."/>
            <person name="Young D."/>
            <person name="Pisabarro A."/>
            <person name="Eastwood D.C."/>
            <person name="Martin F."/>
            <person name="Cullen D."/>
            <person name="Grigoriev I.V."/>
            <person name="Hibbett D.S."/>
        </authorList>
    </citation>
    <scope>NUCLEOTIDE SEQUENCE [LARGE SCALE GENOMIC DNA]</scope>
    <source>
        <strain evidence="2">TFB10046</strain>
    </source>
</reference>
<protein>
    <submittedName>
        <fullName evidence="1">Uncharacterized protein</fullName>
    </submittedName>
</protein>
<organism evidence="1 2">
    <name type="scientific">Auricularia subglabra (strain TFB-10046 / SS5)</name>
    <name type="common">White-rot fungus</name>
    <name type="synonym">Auricularia delicata (strain TFB10046)</name>
    <dbReference type="NCBI Taxonomy" id="717982"/>
    <lineage>
        <taxon>Eukaryota</taxon>
        <taxon>Fungi</taxon>
        <taxon>Dikarya</taxon>
        <taxon>Basidiomycota</taxon>
        <taxon>Agaricomycotina</taxon>
        <taxon>Agaricomycetes</taxon>
        <taxon>Auriculariales</taxon>
        <taxon>Auriculariaceae</taxon>
        <taxon>Auricularia</taxon>
    </lineage>
</organism>
<dbReference type="KEGG" id="adl:AURDEDRAFT_177999"/>
<accession>J0D2P6</accession>
<dbReference type="EMBL" id="JH688565">
    <property type="protein sequence ID" value="EJD32907.1"/>
    <property type="molecule type" value="Genomic_DNA"/>
</dbReference>
<sequence length="121" mass="12587">MLPVPDGLLGPHGLPLQEVTVRLLQHHFVVVASESDAVSRWVAPNRSKAIVPDPFYGCKQTQRGSLHVPVAVAGPVPHATQSAGSAARVVGGQHAGGGCDAGNEAFMTLLKAASRGHRRTT</sequence>
<gene>
    <name evidence="1" type="ORF">AURDEDRAFT_177999</name>
</gene>
<evidence type="ECO:0000313" key="2">
    <source>
        <dbReference type="Proteomes" id="UP000006514"/>
    </source>
</evidence>